<dbReference type="Proteomes" id="UP000189580">
    <property type="component" value="Chromosome a"/>
</dbReference>
<dbReference type="EMBL" id="CP014501">
    <property type="protein sequence ID" value="ANB13129.1"/>
    <property type="molecule type" value="Genomic_DNA"/>
</dbReference>
<evidence type="ECO:0000313" key="3">
    <source>
        <dbReference type="Proteomes" id="UP000189580"/>
    </source>
</evidence>
<reference evidence="2 3" key="1">
    <citation type="submission" date="2016-02" db="EMBL/GenBank/DDBJ databases">
        <title>Complete genome sequence and transcriptome regulation of the pentose utilising yeast Sugiyamaella lignohabitans.</title>
        <authorList>
            <person name="Bellasio M."/>
            <person name="Peymann A."/>
            <person name="Valli M."/>
            <person name="Sipitzky M."/>
            <person name="Graf A."/>
            <person name="Sauer M."/>
            <person name="Marx H."/>
            <person name="Mattanovich D."/>
        </authorList>
    </citation>
    <scope>NUCLEOTIDE SEQUENCE [LARGE SCALE GENOMIC DNA]</scope>
    <source>
        <strain evidence="2 3">CBS 10342</strain>
    </source>
</reference>
<dbReference type="PANTHER" id="PTHR11005">
    <property type="entry name" value="LYSOSOMAL ACID LIPASE-RELATED"/>
    <property type="match status" value="1"/>
</dbReference>
<gene>
    <name evidence="2" type="primary">YEH2</name>
    <name evidence="2" type="ORF">AWJ20_1410</name>
</gene>
<dbReference type="GO" id="GO:0006629">
    <property type="term" value="P:lipid metabolic process"/>
    <property type="evidence" value="ECO:0007669"/>
    <property type="project" value="InterPro"/>
</dbReference>
<dbReference type="Gene3D" id="3.40.50.1820">
    <property type="entry name" value="alpha/beta hydrolase"/>
    <property type="match status" value="1"/>
</dbReference>
<dbReference type="KEGG" id="slb:AWJ20_1410"/>
<dbReference type="SUPFAM" id="SSF53474">
    <property type="entry name" value="alpha/beta-Hydrolases"/>
    <property type="match status" value="1"/>
</dbReference>
<dbReference type="RefSeq" id="XP_018735606.1">
    <property type="nucleotide sequence ID" value="XM_018878288.1"/>
</dbReference>
<dbReference type="GeneID" id="30033210"/>
<sequence length="515" mass="58552">MWIALFHHFWHKSTDRVSRSNDLGSAPRSSASAPGDKSFFDSLLSSHGEHKLIFDLRHYLNLSGFDLMEYKVLTRDGFEIILHRILVRNETDEHRAKRYPVLMVHGLMQSAAAYCTSGDDSLALCLARDGYDVWLGNNRGGFNPKHAIYSIWNPKMWKWGIKEMGTMDVPCMIDFILNKRSSTSNSNPNRNFESNNHAALHNPNVNHASETNSALNANTIQETLSNSNIGRSAPSLILDNNSTPALPIGSRSVPVSRTSSPRLDAGKIALVAHSQGTTQVFYALAKDLMPELADKISCFCALSPAVFAGPLLDRWFLKMIRPMNISMYRFFFGHHAFIGAMSAFHSIMPERWYTYFGYIMFNYLLGWDDTLWNGVYRSRQFLFSPVYVSADLMYWWLGKNGFASQGCIFDQSSPRWFDSDTLPPLQLFVPGRDNLVNPFRLVNRLETYENPRRLEIVDLPNYSHLDVLWAADASTSVADPMSKFIWSCVEDKQQWNCPGHSQWPAPLVPLHSPYL</sequence>
<evidence type="ECO:0000259" key="1">
    <source>
        <dbReference type="Pfam" id="PF04083"/>
    </source>
</evidence>
<keyword evidence="3" id="KW-1185">Reference proteome</keyword>
<accession>A0A167DP81</accession>
<dbReference type="Pfam" id="PF04083">
    <property type="entry name" value="Abhydro_lipase"/>
    <property type="match status" value="1"/>
</dbReference>
<proteinExistence type="predicted"/>
<dbReference type="OrthoDB" id="6130531at2759"/>
<dbReference type="AlphaFoldDB" id="A0A167DP81"/>
<organism evidence="2 3">
    <name type="scientific">Sugiyamaella lignohabitans</name>
    <dbReference type="NCBI Taxonomy" id="796027"/>
    <lineage>
        <taxon>Eukaryota</taxon>
        <taxon>Fungi</taxon>
        <taxon>Dikarya</taxon>
        <taxon>Ascomycota</taxon>
        <taxon>Saccharomycotina</taxon>
        <taxon>Dipodascomycetes</taxon>
        <taxon>Dipodascales</taxon>
        <taxon>Trichomonascaceae</taxon>
        <taxon>Sugiyamaella</taxon>
    </lineage>
</organism>
<dbReference type="InterPro" id="IPR006693">
    <property type="entry name" value="AB_hydrolase_lipase"/>
</dbReference>
<protein>
    <submittedName>
        <fullName evidence="2">Yeh2p</fullName>
    </submittedName>
</protein>
<dbReference type="InterPro" id="IPR029058">
    <property type="entry name" value="AB_hydrolase_fold"/>
</dbReference>
<evidence type="ECO:0000313" key="2">
    <source>
        <dbReference type="EMBL" id="ANB13129.1"/>
    </source>
</evidence>
<name>A0A167DP81_9ASCO</name>
<feature type="domain" description="Partial AB-hydrolase lipase" evidence="1">
    <location>
        <begin position="58"/>
        <end position="118"/>
    </location>
</feature>